<proteinExistence type="predicted"/>
<feature type="chain" id="PRO_5047196482" evidence="1">
    <location>
        <begin position="31"/>
        <end position="457"/>
    </location>
</feature>
<keyword evidence="4" id="KW-1185">Reference proteome</keyword>
<accession>A0ABZ2M1D6</accession>
<dbReference type="Gene3D" id="3.40.50.1110">
    <property type="entry name" value="SGNH hydrolase"/>
    <property type="match status" value="1"/>
</dbReference>
<keyword evidence="1" id="KW-0732">Signal</keyword>
<evidence type="ECO:0000313" key="3">
    <source>
        <dbReference type="EMBL" id="WXB15811.1"/>
    </source>
</evidence>
<evidence type="ECO:0000313" key="4">
    <source>
        <dbReference type="Proteomes" id="UP001370348"/>
    </source>
</evidence>
<dbReference type="EMBL" id="CP089984">
    <property type="protein sequence ID" value="WXB15811.1"/>
    <property type="molecule type" value="Genomic_DNA"/>
</dbReference>
<dbReference type="PANTHER" id="PTHR30383">
    <property type="entry name" value="THIOESTERASE 1/PROTEASE 1/LYSOPHOSPHOLIPASE L1"/>
    <property type="match status" value="1"/>
</dbReference>
<reference evidence="3 4" key="1">
    <citation type="submission" date="2021-12" db="EMBL/GenBank/DDBJ databases">
        <title>Discovery of the Pendulisporaceae a myxobacterial family with distinct sporulation behavior and unique specialized metabolism.</title>
        <authorList>
            <person name="Garcia R."/>
            <person name="Popoff A."/>
            <person name="Bader C.D."/>
            <person name="Loehr J."/>
            <person name="Walesch S."/>
            <person name="Walt C."/>
            <person name="Boldt J."/>
            <person name="Bunk B."/>
            <person name="Haeckl F.J.F.P.J."/>
            <person name="Gunesch A.P."/>
            <person name="Birkelbach J."/>
            <person name="Nuebel U."/>
            <person name="Pietschmann T."/>
            <person name="Bach T."/>
            <person name="Mueller R."/>
        </authorList>
    </citation>
    <scope>NUCLEOTIDE SEQUENCE [LARGE SCALE GENOMIC DNA]</scope>
    <source>
        <strain evidence="3 4">MSr11954</strain>
    </source>
</reference>
<dbReference type="CDD" id="cd01833">
    <property type="entry name" value="XynB_like"/>
    <property type="match status" value="1"/>
</dbReference>
<dbReference type="Proteomes" id="UP001370348">
    <property type="component" value="Chromosome"/>
</dbReference>
<dbReference type="InterPro" id="IPR051532">
    <property type="entry name" value="Ester_Hydrolysis_Enzymes"/>
</dbReference>
<organism evidence="3 4">
    <name type="scientific">Pendulispora albinea</name>
    <dbReference type="NCBI Taxonomy" id="2741071"/>
    <lineage>
        <taxon>Bacteria</taxon>
        <taxon>Pseudomonadati</taxon>
        <taxon>Myxococcota</taxon>
        <taxon>Myxococcia</taxon>
        <taxon>Myxococcales</taxon>
        <taxon>Sorangiineae</taxon>
        <taxon>Pendulisporaceae</taxon>
        <taxon>Pendulispora</taxon>
    </lineage>
</organism>
<dbReference type="SUPFAM" id="SSF52266">
    <property type="entry name" value="SGNH hydrolase"/>
    <property type="match status" value="1"/>
</dbReference>
<protein>
    <submittedName>
        <fullName evidence="3">SGNH/GDSL hydrolase family protein</fullName>
    </submittedName>
</protein>
<keyword evidence="3" id="KW-0378">Hydrolase</keyword>
<dbReference type="RefSeq" id="WP_394825445.1">
    <property type="nucleotide sequence ID" value="NZ_CP089984.1"/>
</dbReference>
<dbReference type="InterPro" id="IPR036514">
    <property type="entry name" value="SGNH_hydro_sf"/>
</dbReference>
<dbReference type="PANTHER" id="PTHR30383:SF5">
    <property type="entry name" value="SGNH HYDROLASE-TYPE ESTERASE DOMAIN-CONTAINING PROTEIN"/>
    <property type="match status" value="1"/>
</dbReference>
<dbReference type="Pfam" id="PF13472">
    <property type="entry name" value="Lipase_GDSL_2"/>
    <property type="match status" value="1"/>
</dbReference>
<evidence type="ECO:0000259" key="2">
    <source>
        <dbReference type="Pfam" id="PF13472"/>
    </source>
</evidence>
<evidence type="ECO:0000256" key="1">
    <source>
        <dbReference type="SAM" id="SignalP"/>
    </source>
</evidence>
<name>A0ABZ2M1D6_9BACT</name>
<dbReference type="GO" id="GO:0016787">
    <property type="term" value="F:hydrolase activity"/>
    <property type="evidence" value="ECO:0007669"/>
    <property type="project" value="UniProtKB-KW"/>
</dbReference>
<feature type="domain" description="SGNH hydrolase-type esterase" evidence="2">
    <location>
        <begin position="74"/>
        <end position="251"/>
    </location>
</feature>
<dbReference type="InterPro" id="IPR013830">
    <property type="entry name" value="SGNH_hydro"/>
</dbReference>
<feature type="signal peptide" evidence="1">
    <location>
        <begin position="1"/>
        <end position="30"/>
    </location>
</feature>
<gene>
    <name evidence="3" type="ORF">LZC94_00770</name>
</gene>
<sequence>MNDNVVAESGARLPLLSRLRWAALVASVFAASCTAPCANSEAGDEQGLRETSPALRTAHEARANEAAAVAIMPLGDSITHGAGSSTTSSYRAELWQRMVGLAGYPIDFVGSQRDGQLPDIDHEGHSGWRIDQIAAKIDGWLATSKPQIVLLHIGTNDMNQNYQVGTAPDRLNALIDQILAGAPGATVVVAQVVPALDGAINGRIATFNAAIPGIVQSKVAQGKRVRMVDMFHALSNADLADTLHPNDSGYAKMASLWYASLERILADGREWPHVVTGLEAGQTAPAWLDTVEASTNVGGYPCCGLTRMESSPRNELAHGGVSALMYSGSDKSASGPSYSYNRVFDVHIPISTDTVLSYWIYPQQANGTFVALDFAMTDGSNLRDSGVVDQFGARVHPQFQGEGKHLAVNQWNLVRANLGRLAGKTIDRIHLGYDQPANTGAYRGYVDDIRIVDTPAP</sequence>